<dbReference type="Proteomes" id="UP001172155">
    <property type="component" value="Unassembled WGS sequence"/>
</dbReference>
<gene>
    <name evidence="3" type="ORF">B0T18DRAFT_333990</name>
</gene>
<dbReference type="EMBL" id="JAUKUD010000007">
    <property type="protein sequence ID" value="KAK0737883.1"/>
    <property type="molecule type" value="Genomic_DNA"/>
</dbReference>
<evidence type="ECO:0000313" key="3">
    <source>
        <dbReference type="EMBL" id="KAK0737883.1"/>
    </source>
</evidence>
<accession>A0AA40EIF6</accession>
<dbReference type="InterPro" id="IPR010730">
    <property type="entry name" value="HET"/>
</dbReference>
<organism evidence="3 4">
    <name type="scientific">Schizothecium vesticola</name>
    <dbReference type="NCBI Taxonomy" id="314040"/>
    <lineage>
        <taxon>Eukaryota</taxon>
        <taxon>Fungi</taxon>
        <taxon>Dikarya</taxon>
        <taxon>Ascomycota</taxon>
        <taxon>Pezizomycotina</taxon>
        <taxon>Sordariomycetes</taxon>
        <taxon>Sordariomycetidae</taxon>
        <taxon>Sordariales</taxon>
        <taxon>Schizotheciaceae</taxon>
        <taxon>Schizothecium</taxon>
    </lineage>
</organism>
<evidence type="ECO:0000256" key="1">
    <source>
        <dbReference type="SAM" id="MobiDB-lite"/>
    </source>
</evidence>
<name>A0AA40EIF6_9PEZI</name>
<proteinExistence type="predicted"/>
<keyword evidence="4" id="KW-1185">Reference proteome</keyword>
<feature type="domain" description="Heterokaryon incompatibility" evidence="2">
    <location>
        <begin position="255"/>
        <end position="400"/>
    </location>
</feature>
<protein>
    <submittedName>
        <fullName evidence="3">Heterokaryon incompatibility protein-domain-containing protein</fullName>
    </submittedName>
</protein>
<reference evidence="3" key="1">
    <citation type="submission" date="2023-06" db="EMBL/GenBank/DDBJ databases">
        <title>Genome-scale phylogeny and comparative genomics of the fungal order Sordariales.</title>
        <authorList>
            <consortium name="Lawrence Berkeley National Laboratory"/>
            <person name="Hensen N."/>
            <person name="Bonometti L."/>
            <person name="Westerberg I."/>
            <person name="Brannstrom I.O."/>
            <person name="Guillou S."/>
            <person name="Cros-Aarteil S."/>
            <person name="Calhoun S."/>
            <person name="Haridas S."/>
            <person name="Kuo A."/>
            <person name="Mondo S."/>
            <person name="Pangilinan J."/>
            <person name="Riley R."/>
            <person name="LaButti K."/>
            <person name="Andreopoulos B."/>
            <person name="Lipzen A."/>
            <person name="Chen C."/>
            <person name="Yanf M."/>
            <person name="Daum C."/>
            <person name="Ng V."/>
            <person name="Clum A."/>
            <person name="Steindorff A."/>
            <person name="Ohm R."/>
            <person name="Martin F."/>
            <person name="Silar P."/>
            <person name="Natvig D."/>
            <person name="Lalanne C."/>
            <person name="Gautier V."/>
            <person name="Ament-velasquez S.L."/>
            <person name="Kruys A."/>
            <person name="Hutchinson M.I."/>
            <person name="Powell A.J."/>
            <person name="Barry K."/>
            <person name="Miller A.N."/>
            <person name="Grigoriev I.V."/>
            <person name="Debuchy R."/>
            <person name="Gladieux P."/>
            <person name="Thoren M.H."/>
            <person name="Johannesson H."/>
        </authorList>
    </citation>
    <scope>NUCLEOTIDE SEQUENCE</scope>
    <source>
        <strain evidence="3">SMH3187-1</strain>
    </source>
</reference>
<dbReference type="Pfam" id="PF06985">
    <property type="entry name" value="HET"/>
    <property type="match status" value="1"/>
</dbReference>
<sequence>MSADGGKPGRCSSGTERGGHSVEASGSPQVLHETEDLHIQSFTLEHQLNESKHPEVALHSCRRCASIVVDARHSTEGRALNVRWKPGDETKDSSLTSDWGTAAAREGCALFASLGRGLFFNPMSSDTDNAIYAEFSGQNGQAKITLWEHNLGRGSHDVTVKDCLGSFELYTIPGKALIDGFLGQQLSPNLVPDSWLSFTRARRLLDDCCANHAQCKSFNLAYMPTRVLEILPISDFSSTSSFRVRLLENPELSPYVTLSYCWGGDQLFKTTKKRLPDYKREVQLEALAQTIRDALVVTHGIGVRYLWVDALCIVQDSNDDKMKEISNMHRIYRGSLFTIAAAVAQTSRHGFLQPRAAYRGFKVKTQIGDNLVVEAAAVPDRTNHERNAYPIYTRGWTFQEGLLSTRVLAYGNRGMVYACLESQRCDGGYQQSIGGLHSSDYDAIRAIFKHLSPGSQHLGSEKHPMAWGAVVSAYTQRQLSFADDKLLAITAIAEEYLRTKPVTLYLGGMWKEDLLHQCLWSRARPTSDSRPITRPAAYRAPSWSWASLDGHFVTFQQVDGTGSLVECNFSCKLIDAQTVLCDETSPFGPITGGFIRLRGKMRRLTWLSPGNSNSPSDGCGWACEDPEGRWNDQGAGPGDDRLDFNIDIVKEWPPMTRITLWCIEICTFVAPGNVMNLVQKRLFDERGSARIVEGRGLLLEPVSSEVADEARFRRVGMISFEGLPKGDSHYDRRPYWFDHGEFEWREVVIV</sequence>
<comment type="caution">
    <text evidence="3">The sequence shown here is derived from an EMBL/GenBank/DDBJ whole genome shotgun (WGS) entry which is preliminary data.</text>
</comment>
<evidence type="ECO:0000259" key="2">
    <source>
        <dbReference type="Pfam" id="PF06985"/>
    </source>
</evidence>
<feature type="region of interest" description="Disordered" evidence="1">
    <location>
        <begin position="1"/>
        <end position="30"/>
    </location>
</feature>
<dbReference type="AlphaFoldDB" id="A0AA40EIF6"/>
<dbReference type="PANTHER" id="PTHR33112">
    <property type="entry name" value="DOMAIN PROTEIN, PUTATIVE-RELATED"/>
    <property type="match status" value="1"/>
</dbReference>
<dbReference type="PANTHER" id="PTHR33112:SF10">
    <property type="entry name" value="TOL"/>
    <property type="match status" value="1"/>
</dbReference>
<evidence type="ECO:0000313" key="4">
    <source>
        <dbReference type="Proteomes" id="UP001172155"/>
    </source>
</evidence>